<dbReference type="PaxDb" id="39947-A0A0P0XL93"/>
<evidence type="ECO:0000256" key="1">
    <source>
        <dbReference type="SAM" id="MobiDB-lite"/>
    </source>
</evidence>
<organism evidence="2 3">
    <name type="scientific">Oryza sativa subsp. japonica</name>
    <name type="common">Rice</name>
    <dbReference type="NCBI Taxonomy" id="39947"/>
    <lineage>
        <taxon>Eukaryota</taxon>
        <taxon>Viridiplantae</taxon>
        <taxon>Streptophyta</taxon>
        <taxon>Embryophyta</taxon>
        <taxon>Tracheophyta</taxon>
        <taxon>Spermatophyta</taxon>
        <taxon>Magnoliopsida</taxon>
        <taxon>Liliopsida</taxon>
        <taxon>Poales</taxon>
        <taxon>Poaceae</taxon>
        <taxon>BOP clade</taxon>
        <taxon>Oryzoideae</taxon>
        <taxon>Oryzeae</taxon>
        <taxon>Oryzinae</taxon>
        <taxon>Oryza</taxon>
        <taxon>Oryza sativa</taxon>
    </lineage>
</organism>
<feature type="compositionally biased region" description="Low complexity" evidence="1">
    <location>
        <begin position="44"/>
        <end position="67"/>
    </location>
</feature>
<reference evidence="2 3" key="2">
    <citation type="journal article" date="2013" name="Plant Cell Physiol.">
        <title>Rice Annotation Project Database (RAP-DB): an integrative and interactive database for rice genomics.</title>
        <authorList>
            <person name="Sakai H."/>
            <person name="Lee S.S."/>
            <person name="Tanaka T."/>
            <person name="Numa H."/>
            <person name="Kim J."/>
            <person name="Kawahara Y."/>
            <person name="Wakimoto H."/>
            <person name="Yang C.C."/>
            <person name="Iwamoto M."/>
            <person name="Abe T."/>
            <person name="Yamada Y."/>
            <person name="Muto A."/>
            <person name="Inokuchi H."/>
            <person name="Ikemura T."/>
            <person name="Matsumoto T."/>
            <person name="Sasaki T."/>
            <person name="Itoh T."/>
        </authorList>
    </citation>
    <scope>NUCLEOTIDE SEQUENCE [LARGE SCALE GENOMIC DNA]</scope>
    <source>
        <strain evidence="3">cv. Nipponbare</strain>
    </source>
</reference>
<sequence>MAVAVANGIPRARRPTAAADLATSPLACPRHLVRVFLGASSDVARGGSRAARGASAGTARAAATAVADRGRPGGAAGWRDPTPLSSS</sequence>
<gene>
    <name evidence="2" type="ordered locus">Os09g0362400</name>
    <name evidence="2" type="ORF">OSNPB_090362400</name>
</gene>
<dbReference type="EMBL" id="AP014965">
    <property type="protein sequence ID" value="BAT07705.1"/>
    <property type="molecule type" value="Genomic_DNA"/>
</dbReference>
<dbReference type="Proteomes" id="UP000059680">
    <property type="component" value="Chromosome 9"/>
</dbReference>
<reference evidence="2 3" key="3">
    <citation type="journal article" date="2013" name="Rice">
        <title>Improvement of the Oryza sativa Nipponbare reference genome using next generation sequence and optical map data.</title>
        <authorList>
            <person name="Kawahara Y."/>
            <person name="de la Bastide M."/>
            <person name="Hamilton J.P."/>
            <person name="Kanamori H."/>
            <person name="McCombie W.R."/>
            <person name="Ouyang S."/>
            <person name="Schwartz D.C."/>
            <person name="Tanaka T."/>
            <person name="Wu J."/>
            <person name="Zhou S."/>
            <person name="Childs K.L."/>
            <person name="Davidson R.M."/>
            <person name="Lin H."/>
            <person name="Quesada-Ocampo L."/>
            <person name="Vaillancourt B."/>
            <person name="Sakai H."/>
            <person name="Lee S.S."/>
            <person name="Kim J."/>
            <person name="Numa H."/>
            <person name="Itoh T."/>
            <person name="Buell C.R."/>
            <person name="Matsumoto T."/>
        </authorList>
    </citation>
    <scope>NUCLEOTIDE SEQUENCE [LARGE SCALE GENOMIC DNA]</scope>
    <source>
        <strain evidence="3">cv. Nipponbare</strain>
    </source>
</reference>
<dbReference type="AlphaFoldDB" id="A0A0P0XL93"/>
<feature type="region of interest" description="Disordered" evidence="1">
    <location>
        <begin position="44"/>
        <end position="87"/>
    </location>
</feature>
<evidence type="ECO:0000313" key="2">
    <source>
        <dbReference type="EMBL" id="BAT07705.1"/>
    </source>
</evidence>
<proteinExistence type="predicted"/>
<accession>A0A0P0XL93</accession>
<protein>
    <submittedName>
        <fullName evidence="2">Os09g0362400 protein</fullName>
    </submittedName>
</protein>
<name>A0A0P0XL93_ORYSJ</name>
<reference evidence="3" key="1">
    <citation type="journal article" date="2005" name="Nature">
        <title>The map-based sequence of the rice genome.</title>
        <authorList>
            <consortium name="International rice genome sequencing project (IRGSP)"/>
            <person name="Matsumoto T."/>
            <person name="Wu J."/>
            <person name="Kanamori H."/>
            <person name="Katayose Y."/>
            <person name="Fujisawa M."/>
            <person name="Namiki N."/>
            <person name="Mizuno H."/>
            <person name="Yamamoto K."/>
            <person name="Antonio B.A."/>
            <person name="Baba T."/>
            <person name="Sakata K."/>
            <person name="Nagamura Y."/>
            <person name="Aoki H."/>
            <person name="Arikawa K."/>
            <person name="Arita K."/>
            <person name="Bito T."/>
            <person name="Chiden Y."/>
            <person name="Fujitsuka N."/>
            <person name="Fukunaka R."/>
            <person name="Hamada M."/>
            <person name="Harada C."/>
            <person name="Hayashi A."/>
            <person name="Hijishita S."/>
            <person name="Honda M."/>
            <person name="Hosokawa S."/>
            <person name="Ichikawa Y."/>
            <person name="Idonuma A."/>
            <person name="Iijima M."/>
            <person name="Ikeda M."/>
            <person name="Ikeno M."/>
            <person name="Ito K."/>
            <person name="Ito S."/>
            <person name="Ito T."/>
            <person name="Ito Y."/>
            <person name="Ito Y."/>
            <person name="Iwabuchi A."/>
            <person name="Kamiya K."/>
            <person name="Karasawa W."/>
            <person name="Kurita K."/>
            <person name="Katagiri S."/>
            <person name="Kikuta A."/>
            <person name="Kobayashi H."/>
            <person name="Kobayashi N."/>
            <person name="Machita K."/>
            <person name="Maehara T."/>
            <person name="Masukawa M."/>
            <person name="Mizubayashi T."/>
            <person name="Mukai Y."/>
            <person name="Nagasaki H."/>
            <person name="Nagata Y."/>
            <person name="Naito S."/>
            <person name="Nakashima M."/>
            <person name="Nakama Y."/>
            <person name="Nakamichi Y."/>
            <person name="Nakamura M."/>
            <person name="Meguro A."/>
            <person name="Negishi M."/>
            <person name="Ohta I."/>
            <person name="Ohta T."/>
            <person name="Okamoto M."/>
            <person name="Ono N."/>
            <person name="Saji S."/>
            <person name="Sakaguchi M."/>
            <person name="Sakai K."/>
            <person name="Shibata M."/>
            <person name="Shimokawa T."/>
            <person name="Song J."/>
            <person name="Takazaki Y."/>
            <person name="Terasawa K."/>
            <person name="Tsugane M."/>
            <person name="Tsuji K."/>
            <person name="Ueda S."/>
            <person name="Waki K."/>
            <person name="Yamagata H."/>
            <person name="Yamamoto M."/>
            <person name="Yamamoto S."/>
            <person name="Yamane H."/>
            <person name="Yoshiki S."/>
            <person name="Yoshihara R."/>
            <person name="Yukawa K."/>
            <person name="Zhong H."/>
            <person name="Yano M."/>
            <person name="Yuan Q."/>
            <person name="Ouyang S."/>
            <person name="Liu J."/>
            <person name="Jones K.M."/>
            <person name="Gansberger K."/>
            <person name="Moffat K."/>
            <person name="Hill J."/>
            <person name="Bera J."/>
            <person name="Fadrosh D."/>
            <person name="Jin S."/>
            <person name="Johri S."/>
            <person name="Kim M."/>
            <person name="Overton L."/>
            <person name="Reardon M."/>
            <person name="Tsitrin T."/>
            <person name="Vuong H."/>
            <person name="Weaver B."/>
            <person name="Ciecko A."/>
            <person name="Tallon L."/>
            <person name="Jackson J."/>
            <person name="Pai G."/>
            <person name="Aken S.V."/>
            <person name="Utterback T."/>
            <person name="Reidmuller S."/>
            <person name="Feldblyum T."/>
            <person name="Hsiao J."/>
            <person name="Zismann V."/>
            <person name="Iobst S."/>
            <person name="de Vazeille A.R."/>
            <person name="Buell C.R."/>
            <person name="Ying K."/>
            <person name="Li Y."/>
            <person name="Lu T."/>
            <person name="Huang Y."/>
            <person name="Zhao Q."/>
            <person name="Feng Q."/>
            <person name="Zhang L."/>
            <person name="Zhu J."/>
            <person name="Weng Q."/>
            <person name="Mu J."/>
            <person name="Lu Y."/>
            <person name="Fan D."/>
            <person name="Liu Y."/>
            <person name="Guan J."/>
            <person name="Zhang Y."/>
            <person name="Yu S."/>
            <person name="Liu X."/>
            <person name="Zhang Y."/>
            <person name="Hong G."/>
            <person name="Han B."/>
            <person name="Choisne N."/>
            <person name="Demange N."/>
            <person name="Orjeda G."/>
            <person name="Samain S."/>
            <person name="Cattolico L."/>
            <person name="Pelletier E."/>
            <person name="Couloux A."/>
            <person name="Segurens B."/>
            <person name="Wincker P."/>
            <person name="D'Hont A."/>
            <person name="Scarpelli C."/>
            <person name="Weissenbach J."/>
            <person name="Salanoubat M."/>
            <person name="Quetier F."/>
            <person name="Yu Y."/>
            <person name="Kim H.R."/>
            <person name="Rambo T."/>
            <person name="Currie J."/>
            <person name="Collura K."/>
            <person name="Luo M."/>
            <person name="Yang T."/>
            <person name="Ammiraju J.S.S."/>
            <person name="Engler F."/>
            <person name="Soderlund C."/>
            <person name="Wing R.A."/>
            <person name="Palmer L.E."/>
            <person name="de la Bastide M."/>
            <person name="Spiegel L."/>
            <person name="Nascimento L."/>
            <person name="Zutavern T."/>
            <person name="O'Shaughnessy A."/>
            <person name="Dike S."/>
            <person name="Dedhia N."/>
            <person name="Preston R."/>
            <person name="Balija V."/>
            <person name="McCombie W.R."/>
            <person name="Chow T."/>
            <person name="Chen H."/>
            <person name="Chung M."/>
            <person name="Chen C."/>
            <person name="Shaw J."/>
            <person name="Wu H."/>
            <person name="Hsiao K."/>
            <person name="Chao Y."/>
            <person name="Chu M."/>
            <person name="Cheng C."/>
            <person name="Hour A."/>
            <person name="Lee P."/>
            <person name="Lin S."/>
            <person name="Lin Y."/>
            <person name="Liou J."/>
            <person name="Liu S."/>
            <person name="Hsing Y."/>
            <person name="Raghuvanshi S."/>
            <person name="Mohanty A."/>
            <person name="Bharti A.K."/>
            <person name="Gaur A."/>
            <person name="Gupta V."/>
            <person name="Kumar D."/>
            <person name="Ravi V."/>
            <person name="Vij S."/>
            <person name="Kapur A."/>
            <person name="Khurana P."/>
            <person name="Khurana P."/>
            <person name="Khurana J.P."/>
            <person name="Tyagi A.K."/>
            <person name="Gaikwad K."/>
            <person name="Singh A."/>
            <person name="Dalal V."/>
            <person name="Srivastava S."/>
            <person name="Dixit A."/>
            <person name="Pal A.K."/>
            <person name="Ghazi I.A."/>
            <person name="Yadav M."/>
            <person name="Pandit A."/>
            <person name="Bhargava A."/>
            <person name="Sureshbabu K."/>
            <person name="Batra K."/>
            <person name="Sharma T.R."/>
            <person name="Mohapatra T."/>
            <person name="Singh N.K."/>
            <person name="Messing J."/>
            <person name="Nelson A.B."/>
            <person name="Fuks G."/>
            <person name="Kavchok S."/>
            <person name="Keizer G."/>
            <person name="Linton E."/>
            <person name="Llaca V."/>
            <person name="Song R."/>
            <person name="Tanyolac B."/>
            <person name="Young S."/>
            <person name="Ho-Il K."/>
            <person name="Hahn J.H."/>
            <person name="Sangsakoo G."/>
            <person name="Vanavichit A."/>
            <person name="de Mattos Luiz.A.T."/>
            <person name="Zimmer P.D."/>
            <person name="Malone G."/>
            <person name="Dellagostin O."/>
            <person name="de Oliveira A.C."/>
            <person name="Bevan M."/>
            <person name="Bancroft I."/>
            <person name="Minx P."/>
            <person name="Cordum H."/>
            <person name="Wilson R."/>
            <person name="Cheng Z."/>
            <person name="Jin W."/>
            <person name="Jiang J."/>
            <person name="Leong S.A."/>
            <person name="Iwama H."/>
            <person name="Gojobori T."/>
            <person name="Itoh T."/>
            <person name="Niimura Y."/>
            <person name="Fujii Y."/>
            <person name="Habara T."/>
            <person name="Sakai H."/>
            <person name="Sato Y."/>
            <person name="Wilson G."/>
            <person name="Kumar K."/>
            <person name="McCouch S."/>
            <person name="Juretic N."/>
            <person name="Hoen D."/>
            <person name="Wright S."/>
            <person name="Bruskiewich R."/>
            <person name="Bureau T."/>
            <person name="Miyao A."/>
            <person name="Hirochika H."/>
            <person name="Nishikawa T."/>
            <person name="Kadowaki K."/>
            <person name="Sugiura M."/>
            <person name="Burr B."/>
            <person name="Sasaki T."/>
        </authorList>
    </citation>
    <scope>NUCLEOTIDE SEQUENCE [LARGE SCALE GENOMIC DNA]</scope>
    <source>
        <strain evidence="3">cv. Nipponbare</strain>
    </source>
</reference>
<dbReference type="InParanoid" id="A0A0P0XL93"/>
<evidence type="ECO:0000313" key="3">
    <source>
        <dbReference type="Proteomes" id="UP000059680"/>
    </source>
</evidence>
<keyword evidence="3" id="KW-1185">Reference proteome</keyword>